<evidence type="ECO:0000313" key="2">
    <source>
        <dbReference type="Proteomes" id="UP000254777"/>
    </source>
</evidence>
<accession>A0A379D8S8</accession>
<dbReference type="AlphaFoldDB" id="A0A379D8S8"/>
<name>A0A379D8S8_9FIRM</name>
<organism evidence="1 2">
    <name type="scientific">Peptoniphilus indolicus</name>
    <dbReference type="NCBI Taxonomy" id="33030"/>
    <lineage>
        <taxon>Bacteria</taxon>
        <taxon>Bacillati</taxon>
        <taxon>Bacillota</taxon>
        <taxon>Tissierellia</taxon>
        <taxon>Tissierellales</taxon>
        <taxon>Peptoniphilaceae</taxon>
        <taxon>Peptoniphilus</taxon>
    </lineage>
</organism>
<gene>
    <name evidence="1" type="ORF">NCTC11088_00105</name>
</gene>
<protein>
    <submittedName>
        <fullName evidence="1">Uncharacterized protein</fullName>
    </submittedName>
</protein>
<dbReference type="RefSeq" id="WP_004822466.1">
    <property type="nucleotide sequence ID" value="NZ_UGTH01000001.1"/>
</dbReference>
<proteinExistence type="predicted"/>
<reference evidence="1 2" key="1">
    <citation type="submission" date="2018-06" db="EMBL/GenBank/DDBJ databases">
        <authorList>
            <consortium name="Pathogen Informatics"/>
            <person name="Doyle S."/>
        </authorList>
    </citation>
    <scope>NUCLEOTIDE SEQUENCE [LARGE SCALE GENOMIC DNA]</scope>
    <source>
        <strain evidence="1 2">NCTC11088</strain>
    </source>
</reference>
<dbReference type="Proteomes" id="UP000254777">
    <property type="component" value="Unassembled WGS sequence"/>
</dbReference>
<evidence type="ECO:0000313" key="1">
    <source>
        <dbReference type="EMBL" id="SUB74374.1"/>
    </source>
</evidence>
<sequence>MLSEKFIEDITKYIESRIDSAEMIIDQKKESMEILKTEVKGNMLKVFLNASSGKGHVSDINILDEKKQILISKPDSILKTTGYGLVVAFYIRLQEVEVDDPINIFDLVKENVNE</sequence>
<dbReference type="EMBL" id="UGTH01000001">
    <property type="protein sequence ID" value="SUB74374.1"/>
    <property type="molecule type" value="Genomic_DNA"/>
</dbReference>